<keyword evidence="4" id="KW-1185">Reference proteome</keyword>
<dbReference type="EMBL" id="BJYX01000003">
    <property type="protein sequence ID" value="GEO29178.1"/>
    <property type="molecule type" value="Genomic_DNA"/>
</dbReference>
<sequence>MSRVHDGGHAAPSISGEVALPLPTGDGEGLRAAARSLDRAAARAQATTTVCGTLAARLGSVWSGAAADAARVEADELGSRSRPVVGALPRTAHALVTYAAALDHATGRVRALQREWDALDADHALATLRLSHLPDPTGAGVVLGLERARADLAAGRARLSRTHAAVLEELRASARRCTATVAALTDMTFPSGSTPTPGLVRSVVTGGLSFADGVVAQRRSREAALSDGLLVRRAVAAAQAGGGRLTDGATAVLVTRIRERRDDPAYAQALLEELGTDGLADLLLTAGVTHEGSGAHVDTVRGLLGTLGSLVITATGRVVPAGTDPRTRAELASGAALLADDVVAGVDTVRTAPSGDGRATGAWLLGQLLSGARADGDVRRLPPRLARRAAAAAATSEIAETRDADPTLRHGSTLVPDASSTFASWFEDAATTGDALHVLLGHVRDDPAEAAALLAEPLPDSGVAGLALANSRGDRLTLGEHLVRRWITHEASGTESHPDLHLHTDDDLRQLLGDLAFVDGDGAAQTRARVMLEVSRTSAFAMSEASTTRIYTAATAPVEGLVADWVAAMRENVDRALASPGALSTMAAPYTAVTTDGPQPWLTPRELTGVVGALAVDTGMGLRAKQTGAAYDRLVDRELDAARETVATGGDPQADEVRLGFLDQSASATLVALARRQDDLNRSAWQGIAEAVHVIDIVKRGDLPGLTAAVHTYLDGGTLRTPADDLVISLVRSNVELSQTEVDEARRSELVSRVEAITGGGRDVLPALSGGAALAPGLPSAEALRAIRADEIRASAEAAAQDGTAGLGSRVSERLGQRTTLPDRVHVVEGSGSSPRSKVGSVDLGAAKDLKDHEKATASRLAALGHDVEFLSATGHGKSPDALVDGVLWEFKSPTGASSETIARNLRKGSEQSPRIVIDLARCDITVAEAVGQAEYALDRYDRIEAILIIDKDGRTTERTR</sequence>
<dbReference type="Gene3D" id="3.40.1350.120">
    <property type="match status" value="1"/>
</dbReference>
<dbReference type="GO" id="GO:0004549">
    <property type="term" value="F:tRNA-specific ribonuclease activity"/>
    <property type="evidence" value="ECO:0007669"/>
    <property type="project" value="InterPro"/>
</dbReference>
<feature type="region of interest" description="Disordered" evidence="1">
    <location>
        <begin position="1"/>
        <end position="22"/>
    </location>
</feature>
<accession>A0A512CY88</accession>
<dbReference type="Gene3D" id="1.10.287.1060">
    <property type="entry name" value="ESAT-6-like"/>
    <property type="match status" value="1"/>
</dbReference>
<dbReference type="InterPro" id="IPR040559">
    <property type="entry name" value="CdiA_C"/>
</dbReference>
<name>A0A512CY88_9MICO</name>
<dbReference type="InterPro" id="IPR033806">
    <property type="entry name" value="CDI_toxin_Bp1026b-like"/>
</dbReference>
<dbReference type="CDD" id="cd13442">
    <property type="entry name" value="CDI_toxin_Bp1026b-like"/>
    <property type="match status" value="1"/>
</dbReference>
<dbReference type="InterPro" id="IPR036689">
    <property type="entry name" value="ESAT-6-like_sf"/>
</dbReference>
<protein>
    <recommendedName>
        <fullName evidence="2">tRNA nuclease CdiA C-terminal domain-containing protein</fullName>
    </recommendedName>
</protein>
<dbReference type="OrthoDB" id="4846886at2"/>
<dbReference type="Proteomes" id="UP000321534">
    <property type="component" value="Unassembled WGS sequence"/>
</dbReference>
<proteinExistence type="predicted"/>
<evidence type="ECO:0000259" key="2">
    <source>
        <dbReference type="Pfam" id="PF18451"/>
    </source>
</evidence>
<dbReference type="Pfam" id="PF18451">
    <property type="entry name" value="CdiA_C"/>
    <property type="match status" value="1"/>
</dbReference>
<gene>
    <name evidence="3" type="ORF">TAE01_09880</name>
</gene>
<feature type="domain" description="tRNA nuclease CdiA C-terminal" evidence="2">
    <location>
        <begin position="878"/>
        <end position="954"/>
    </location>
</feature>
<dbReference type="SUPFAM" id="SSF140453">
    <property type="entry name" value="EsxAB dimer-like"/>
    <property type="match status" value="1"/>
</dbReference>
<evidence type="ECO:0000256" key="1">
    <source>
        <dbReference type="SAM" id="MobiDB-lite"/>
    </source>
</evidence>
<organism evidence="3 4">
    <name type="scientific">Terrabacter aerolatus</name>
    <dbReference type="NCBI Taxonomy" id="422442"/>
    <lineage>
        <taxon>Bacteria</taxon>
        <taxon>Bacillati</taxon>
        <taxon>Actinomycetota</taxon>
        <taxon>Actinomycetes</taxon>
        <taxon>Micrococcales</taxon>
        <taxon>Intrasporangiaceae</taxon>
        <taxon>Terrabacter</taxon>
    </lineage>
</organism>
<evidence type="ECO:0000313" key="4">
    <source>
        <dbReference type="Proteomes" id="UP000321534"/>
    </source>
</evidence>
<dbReference type="AlphaFoldDB" id="A0A512CY88"/>
<reference evidence="3 4" key="1">
    <citation type="submission" date="2019-07" db="EMBL/GenBank/DDBJ databases">
        <title>Whole genome shotgun sequence of Terrabacter aerolatus NBRC 106305.</title>
        <authorList>
            <person name="Hosoyama A."/>
            <person name="Uohara A."/>
            <person name="Ohji S."/>
            <person name="Ichikawa N."/>
        </authorList>
    </citation>
    <scope>NUCLEOTIDE SEQUENCE [LARGE SCALE GENOMIC DNA]</scope>
    <source>
        <strain evidence="3 4">NBRC 106305</strain>
    </source>
</reference>
<comment type="caution">
    <text evidence="3">The sequence shown here is derived from an EMBL/GenBank/DDBJ whole genome shotgun (WGS) entry which is preliminary data.</text>
</comment>
<dbReference type="RefSeq" id="WP_147063988.1">
    <property type="nucleotide sequence ID" value="NZ_BAAARO010000008.1"/>
</dbReference>
<evidence type="ECO:0000313" key="3">
    <source>
        <dbReference type="EMBL" id="GEO29178.1"/>
    </source>
</evidence>